<protein>
    <submittedName>
        <fullName evidence="1">Uncharacterized protein</fullName>
    </submittedName>
</protein>
<proteinExistence type="predicted"/>
<dbReference type="Proteomes" id="UP001417504">
    <property type="component" value="Unassembled WGS sequence"/>
</dbReference>
<gene>
    <name evidence="1" type="ORF">Sjap_005710</name>
</gene>
<organism evidence="1 2">
    <name type="scientific">Stephania japonica</name>
    <dbReference type="NCBI Taxonomy" id="461633"/>
    <lineage>
        <taxon>Eukaryota</taxon>
        <taxon>Viridiplantae</taxon>
        <taxon>Streptophyta</taxon>
        <taxon>Embryophyta</taxon>
        <taxon>Tracheophyta</taxon>
        <taxon>Spermatophyta</taxon>
        <taxon>Magnoliopsida</taxon>
        <taxon>Ranunculales</taxon>
        <taxon>Menispermaceae</taxon>
        <taxon>Menispermoideae</taxon>
        <taxon>Cissampelideae</taxon>
        <taxon>Stephania</taxon>
    </lineage>
</organism>
<dbReference type="EMBL" id="JBBNAE010000002">
    <property type="protein sequence ID" value="KAK9145807.1"/>
    <property type="molecule type" value="Genomic_DNA"/>
</dbReference>
<dbReference type="AlphaFoldDB" id="A0AAP0PJ28"/>
<accession>A0AAP0PJ28</accession>
<keyword evidence="2" id="KW-1185">Reference proteome</keyword>
<name>A0AAP0PJ28_9MAGN</name>
<reference evidence="1 2" key="1">
    <citation type="submission" date="2024-01" db="EMBL/GenBank/DDBJ databases">
        <title>Genome assemblies of Stephania.</title>
        <authorList>
            <person name="Yang L."/>
        </authorList>
    </citation>
    <scope>NUCLEOTIDE SEQUENCE [LARGE SCALE GENOMIC DNA]</scope>
    <source>
        <strain evidence="1">QJT</strain>
        <tissue evidence="1">Leaf</tissue>
    </source>
</reference>
<sequence>MELTLFSLEINASTLQVNSLCPGFFDLASPQPIGSLQPILGFPIEPCLTLAPCHSSKLASMNNLWSYLAPLQSYHQFSVIP</sequence>
<evidence type="ECO:0000313" key="2">
    <source>
        <dbReference type="Proteomes" id="UP001417504"/>
    </source>
</evidence>
<comment type="caution">
    <text evidence="1">The sequence shown here is derived from an EMBL/GenBank/DDBJ whole genome shotgun (WGS) entry which is preliminary data.</text>
</comment>
<evidence type="ECO:0000313" key="1">
    <source>
        <dbReference type="EMBL" id="KAK9145807.1"/>
    </source>
</evidence>